<dbReference type="Gene3D" id="3.40.50.10810">
    <property type="entry name" value="Tandem AAA-ATPase domain"/>
    <property type="match status" value="1"/>
</dbReference>
<dbReference type="Gene3D" id="1.20.120.850">
    <property type="entry name" value="SWI2/SNF2 ATPases, N-terminal domain"/>
    <property type="match status" value="1"/>
</dbReference>
<reference evidence="7 8" key="1">
    <citation type="journal article" date="2017" name="Mol. Ecol.">
        <title>Comparative and population genomic landscape of Phellinus noxius: A hypervariable fungus causing root rot in trees.</title>
        <authorList>
            <person name="Chung C.L."/>
            <person name="Lee T.J."/>
            <person name="Akiba M."/>
            <person name="Lee H.H."/>
            <person name="Kuo T.H."/>
            <person name="Liu D."/>
            <person name="Ke H.M."/>
            <person name="Yokoi T."/>
            <person name="Roa M.B."/>
            <person name="Lu M.J."/>
            <person name="Chang Y.Y."/>
            <person name="Ann P.J."/>
            <person name="Tsai J.N."/>
            <person name="Chen C.Y."/>
            <person name="Tzean S.S."/>
            <person name="Ota Y."/>
            <person name="Hattori T."/>
            <person name="Sahashi N."/>
            <person name="Liou R.F."/>
            <person name="Kikuchi T."/>
            <person name="Tsai I.J."/>
        </authorList>
    </citation>
    <scope>NUCLEOTIDE SEQUENCE [LARGE SCALE GENOMIC DNA]</scope>
    <source>
        <strain evidence="7 8">FFPRI411160</strain>
    </source>
</reference>
<keyword evidence="8" id="KW-1185">Reference proteome</keyword>
<sequence length="1090" mass="122444">MSAFQSFVKGKRRPSDSHNHGSSKKLKYGLEEQVFEKDGTKVADDPTKIGEQFWIVQWRNPQAKKHKTWDGDGVLHLYAGKGVLYDMNGASIASGKPMPDGAAIGTFVRLDNKEMEVDCGLSKADFISKKVFGKHLTEGGSTTPNAVILERKNQVATSNLKKKFSIPFKAVLNNQQTMHRSQTDEQRRKIVELEPVELLQRSNDENSPITDSYWSAHWRRPQGKKHKTWDGDSYIKKIGNRITMISEDGKLMGTTTWKGDVFSQGTTFMVSTRTVQIDSMVPKHQVPQIIGNLPLDGPPPDNIDEIEFSTLNEVYDSSTTFDFSGPANKSDTLFAVEKEEVRAKKFVVPTSIYNKPKIASKQPGALHDPNNEGAIIMKAPTQEHQKKFNHKNRPVVPVVIDPILAKHLRPHQKDGVKFMYECVMGLRRHEGQGCILADEMGMGKTLQTITLVWTLLKQNCYGGGGSAVGKALIVCPVSLIANWKKEFHKWLGRDRVGIITGDKDKSTIKLFINSKKHQVLIIGYEKLRSVISELRYCIPPIGLIICDEGHRLKSANNKTSTMFEELGTPRRIILSGTPIQNDLSEFHAMADFCNPGLLDDYSTFRKVFENPILKSRAPGCSAKEHELGEARHTQLQFVAKSFVLRREASILSNYLPPKHEYIVFVTPSILQRSMFLEILKSDTLSSILRGSMARSLAMIQLLTKLSTSPVLLMKGRQKTKMDDNDRGGEGQESVQEALKLLPDDASPENVELSGKLFALSRLLKYLRDETEEKCILVSHYTSTLDVIEAFCKKKRYTFLRLDGQTPVSKRQEFVDRFNKAPQKGAFLFLLSAKAGGVGLNLIGASRLCLIDSDWNPSHDLQSMARIHRDGQKRPVFIYRFLTAGTIDEKIYQRQITKLGLSDSLMRNGTDEGEKSRADSFTHKELRDLFTFHSQTSCHTHELLGCLCAYDNETKEIDREDDQVGSDEAPTDSDCENNDDIVSQQHMGFQKASLYSTKNLTKLERDFARNKKAELASLGEWNHLDCLNPSTHKNILDNALRAIAYCPKSLETSIYSISDDEGDSADDSKHKLTDVPGGAICFLFEKTTDKQ</sequence>
<dbReference type="PROSITE" id="PS51194">
    <property type="entry name" value="HELICASE_CTER"/>
    <property type="match status" value="1"/>
</dbReference>
<comment type="caution">
    <text evidence="7">The sequence shown here is derived from an EMBL/GenBank/DDBJ whole genome shotgun (WGS) entry which is preliminary data.</text>
</comment>
<evidence type="ECO:0000256" key="4">
    <source>
        <dbReference type="SAM" id="MobiDB-lite"/>
    </source>
</evidence>
<keyword evidence="3" id="KW-0067">ATP-binding</keyword>
<dbReference type="STRING" id="2282107.A0A286UGI8"/>
<dbReference type="InterPro" id="IPR000330">
    <property type="entry name" value="SNF2_N"/>
</dbReference>
<evidence type="ECO:0000259" key="5">
    <source>
        <dbReference type="PROSITE" id="PS51192"/>
    </source>
</evidence>
<dbReference type="InterPro" id="IPR001650">
    <property type="entry name" value="Helicase_C-like"/>
</dbReference>
<dbReference type="InterPro" id="IPR038718">
    <property type="entry name" value="SNF2-like_sf"/>
</dbReference>
<accession>A0A286UGI8</accession>
<feature type="domain" description="Helicase C-terminal" evidence="6">
    <location>
        <begin position="758"/>
        <end position="917"/>
    </location>
</feature>
<dbReference type="OrthoDB" id="413460at2759"/>
<dbReference type="Pfam" id="PF00271">
    <property type="entry name" value="Helicase_C"/>
    <property type="match status" value="1"/>
</dbReference>
<dbReference type="FunFam" id="3.40.50.10810:FF:000020">
    <property type="entry name" value="DNA repair and recombination protein RAD54B"/>
    <property type="match status" value="1"/>
</dbReference>
<dbReference type="InterPro" id="IPR049730">
    <property type="entry name" value="SNF2/RAD54-like_C"/>
</dbReference>
<name>A0A286UGI8_9AGAM</name>
<dbReference type="SUPFAM" id="SSF52540">
    <property type="entry name" value="P-loop containing nucleoside triphosphate hydrolases"/>
    <property type="match status" value="2"/>
</dbReference>
<dbReference type="GO" id="GO:0016787">
    <property type="term" value="F:hydrolase activity"/>
    <property type="evidence" value="ECO:0007669"/>
    <property type="project" value="UniProtKB-KW"/>
</dbReference>
<dbReference type="CDD" id="cd18793">
    <property type="entry name" value="SF2_C_SNF"/>
    <property type="match status" value="1"/>
</dbReference>
<feature type="region of interest" description="Disordered" evidence="4">
    <location>
        <begin position="1"/>
        <end position="23"/>
    </location>
</feature>
<evidence type="ECO:0000256" key="2">
    <source>
        <dbReference type="ARBA" id="ARBA00022801"/>
    </source>
</evidence>
<feature type="domain" description="Helicase ATP-binding" evidence="5">
    <location>
        <begin position="425"/>
        <end position="596"/>
    </location>
</feature>
<dbReference type="Proteomes" id="UP000217199">
    <property type="component" value="Unassembled WGS sequence"/>
</dbReference>
<dbReference type="InParanoid" id="A0A286UGI8"/>
<dbReference type="SMART" id="SM00487">
    <property type="entry name" value="DEXDc"/>
    <property type="match status" value="1"/>
</dbReference>
<keyword evidence="2" id="KW-0378">Hydrolase</keyword>
<evidence type="ECO:0000313" key="7">
    <source>
        <dbReference type="EMBL" id="PAV18649.1"/>
    </source>
</evidence>
<dbReference type="GO" id="GO:0000724">
    <property type="term" value="P:double-strand break repair via homologous recombination"/>
    <property type="evidence" value="ECO:0007669"/>
    <property type="project" value="TreeGrafter"/>
</dbReference>
<dbReference type="InterPro" id="IPR014001">
    <property type="entry name" value="Helicase_ATP-bd"/>
</dbReference>
<gene>
    <name evidence="7" type="ORF">PNOK_0549200</name>
</gene>
<dbReference type="InterPro" id="IPR027417">
    <property type="entry name" value="P-loop_NTPase"/>
</dbReference>
<proteinExistence type="predicted"/>
<dbReference type="GO" id="GO:0005634">
    <property type="term" value="C:nucleus"/>
    <property type="evidence" value="ECO:0007669"/>
    <property type="project" value="TreeGrafter"/>
</dbReference>
<dbReference type="CDD" id="cd18004">
    <property type="entry name" value="DEXHc_RAD54"/>
    <property type="match status" value="1"/>
</dbReference>
<protein>
    <submittedName>
        <fullName evidence="7">Dsdna-dependent atpase</fullName>
    </submittedName>
</protein>
<keyword evidence="1" id="KW-0547">Nucleotide-binding</keyword>
<dbReference type="EMBL" id="NBII01000005">
    <property type="protein sequence ID" value="PAV18649.1"/>
    <property type="molecule type" value="Genomic_DNA"/>
</dbReference>
<dbReference type="SMART" id="SM00490">
    <property type="entry name" value="HELICc"/>
    <property type="match status" value="1"/>
</dbReference>
<dbReference type="AlphaFoldDB" id="A0A286UGI8"/>
<evidence type="ECO:0000313" key="8">
    <source>
        <dbReference type="Proteomes" id="UP000217199"/>
    </source>
</evidence>
<dbReference type="InterPro" id="IPR050496">
    <property type="entry name" value="SNF2_RAD54_helicase_repair"/>
</dbReference>
<dbReference type="PROSITE" id="PS51192">
    <property type="entry name" value="HELICASE_ATP_BIND_1"/>
    <property type="match status" value="1"/>
</dbReference>
<dbReference type="GO" id="GO:0005524">
    <property type="term" value="F:ATP binding"/>
    <property type="evidence" value="ECO:0007669"/>
    <property type="project" value="InterPro"/>
</dbReference>
<dbReference type="GO" id="GO:0015616">
    <property type="term" value="F:DNA translocase activity"/>
    <property type="evidence" value="ECO:0007669"/>
    <property type="project" value="TreeGrafter"/>
</dbReference>
<dbReference type="Gene3D" id="3.40.50.300">
    <property type="entry name" value="P-loop containing nucleotide triphosphate hydrolases"/>
    <property type="match status" value="1"/>
</dbReference>
<dbReference type="Pfam" id="PF00176">
    <property type="entry name" value="SNF2-rel_dom"/>
    <property type="match status" value="1"/>
</dbReference>
<evidence type="ECO:0000259" key="6">
    <source>
        <dbReference type="PROSITE" id="PS51194"/>
    </source>
</evidence>
<dbReference type="PANTHER" id="PTHR45629">
    <property type="entry name" value="SNF2/RAD54 FAMILY MEMBER"/>
    <property type="match status" value="1"/>
</dbReference>
<evidence type="ECO:0000256" key="1">
    <source>
        <dbReference type="ARBA" id="ARBA00022741"/>
    </source>
</evidence>
<evidence type="ECO:0000256" key="3">
    <source>
        <dbReference type="ARBA" id="ARBA00022840"/>
    </source>
</evidence>
<organism evidence="7 8">
    <name type="scientific">Pyrrhoderma noxium</name>
    <dbReference type="NCBI Taxonomy" id="2282107"/>
    <lineage>
        <taxon>Eukaryota</taxon>
        <taxon>Fungi</taxon>
        <taxon>Dikarya</taxon>
        <taxon>Basidiomycota</taxon>
        <taxon>Agaricomycotina</taxon>
        <taxon>Agaricomycetes</taxon>
        <taxon>Hymenochaetales</taxon>
        <taxon>Hymenochaetaceae</taxon>
        <taxon>Pyrrhoderma</taxon>
    </lineage>
</organism>
<dbReference type="PANTHER" id="PTHR45629:SF7">
    <property type="entry name" value="DNA EXCISION REPAIR PROTEIN ERCC-6-RELATED"/>
    <property type="match status" value="1"/>
</dbReference>
<dbReference type="GO" id="GO:0007131">
    <property type="term" value="P:reciprocal meiotic recombination"/>
    <property type="evidence" value="ECO:0007669"/>
    <property type="project" value="TreeGrafter"/>
</dbReference>